<gene>
    <name evidence="1" type="ORF">KDA82_41670</name>
</gene>
<dbReference type="Proteomes" id="UP000675554">
    <property type="component" value="Unassembled WGS sequence"/>
</dbReference>
<feature type="non-terminal residue" evidence="1">
    <location>
        <position position="91"/>
    </location>
</feature>
<protein>
    <submittedName>
        <fullName evidence="1">Uncharacterized protein</fullName>
    </submittedName>
</protein>
<sequence>EEGLRIVLEANAELYDREWVRGVHRSFLHFLERSAAEPTAPVGRFDVLDEDEHGRVVGEWNDAHQAVAAGTVVDRVAGWAASAPGAVAVRC</sequence>
<dbReference type="EMBL" id="JAGSMN010002558">
    <property type="protein sequence ID" value="MBR7679331.1"/>
    <property type="molecule type" value="Genomic_DNA"/>
</dbReference>
<evidence type="ECO:0000313" key="2">
    <source>
        <dbReference type="Proteomes" id="UP000675554"/>
    </source>
</evidence>
<comment type="caution">
    <text evidence="1">The sequence shown here is derived from an EMBL/GenBank/DDBJ whole genome shotgun (WGS) entry which is preliminary data.</text>
</comment>
<organism evidence="1 2">
    <name type="scientific">Streptomyces daliensis</name>
    <dbReference type="NCBI Taxonomy" id="299421"/>
    <lineage>
        <taxon>Bacteria</taxon>
        <taxon>Bacillati</taxon>
        <taxon>Actinomycetota</taxon>
        <taxon>Actinomycetes</taxon>
        <taxon>Kitasatosporales</taxon>
        <taxon>Streptomycetaceae</taxon>
        <taxon>Streptomyces</taxon>
    </lineage>
</organism>
<proteinExistence type="predicted"/>
<name>A0A8T4J3N7_9ACTN</name>
<dbReference type="Gene3D" id="3.30.559.30">
    <property type="entry name" value="Nonribosomal peptide synthetase, condensation domain"/>
    <property type="match status" value="1"/>
</dbReference>
<keyword evidence="2" id="KW-1185">Reference proteome</keyword>
<reference evidence="1" key="1">
    <citation type="submission" date="2021-04" db="EMBL/GenBank/DDBJ databases">
        <title>Sequencing of actinobacteria type strains.</title>
        <authorList>
            <person name="Nguyen G.-S."/>
            <person name="Wentzel A."/>
        </authorList>
    </citation>
    <scope>NUCLEOTIDE SEQUENCE</scope>
    <source>
        <strain evidence="1">DSM 42095</strain>
    </source>
</reference>
<dbReference type="AlphaFoldDB" id="A0A8T4J3N7"/>
<evidence type="ECO:0000313" key="1">
    <source>
        <dbReference type="EMBL" id="MBR7679331.1"/>
    </source>
</evidence>
<accession>A0A8T4J3N7</accession>
<feature type="non-terminal residue" evidence="1">
    <location>
        <position position="1"/>
    </location>
</feature>